<dbReference type="STRING" id="1387353.BSF38_03941"/>
<keyword evidence="1 2" id="KW-0732">Signal</keyword>
<dbReference type="Proteomes" id="UP000186309">
    <property type="component" value="Chromosome"/>
</dbReference>
<evidence type="ECO:0000256" key="2">
    <source>
        <dbReference type="SAM" id="SignalP"/>
    </source>
</evidence>
<dbReference type="PANTHER" id="PTHR16026">
    <property type="entry name" value="CARTILAGE ACIDIC PROTEIN 1"/>
    <property type="match status" value="1"/>
</dbReference>
<dbReference type="RefSeq" id="WP_076348481.1">
    <property type="nucleotide sequence ID" value="NZ_CP019082.1"/>
</dbReference>
<evidence type="ECO:0000313" key="4">
    <source>
        <dbReference type="EMBL" id="APW62402.1"/>
    </source>
</evidence>
<feature type="domain" description="ASPIC/UnbV" evidence="3">
    <location>
        <begin position="504"/>
        <end position="571"/>
    </location>
</feature>
<reference evidence="5" key="1">
    <citation type="submission" date="2016-12" db="EMBL/GenBank/DDBJ databases">
        <title>Comparative genomics of four Isosphaeraceae planctomycetes: a common pool of plasmids and glycoside hydrolase genes.</title>
        <authorList>
            <person name="Ivanova A."/>
        </authorList>
    </citation>
    <scope>NUCLEOTIDE SEQUENCE [LARGE SCALE GENOMIC DNA]</scope>
    <source>
        <strain evidence="5">PX4</strain>
    </source>
</reference>
<dbReference type="PROSITE" id="PS51257">
    <property type="entry name" value="PROKAR_LIPOPROTEIN"/>
    <property type="match status" value="1"/>
</dbReference>
<dbReference type="PANTHER" id="PTHR16026:SF0">
    <property type="entry name" value="CARTILAGE ACIDIC PROTEIN 1"/>
    <property type="match status" value="1"/>
</dbReference>
<sequence>MLRLRLILAAALSSALLSCTKPNAPIEPVPRSVLDAPPPAPPGPVIPQFVDVAESAGLKRVLYCGGPDKDHILESVGTGGAFIDYDGDGRLDVYLVNAWALDEQPSRVRLKGRNALYRNKGDGTFEDVTDKAGVCDESWGCGVSAADYDGDGRVDLYVTNFGPNRLYRNRGDGTFEQVAEKAGVADPGWGAGSAFFDSDGDGDLDLYVANYIDATMDDVLSARRTTVWREKVKVLSGPFGMRGGRDRFYRNNGDGTFRDATDEAGMTDTAESYGLGVLASDLDFDGDVDVFVANDSNPNFLYRNNGDGTFTEIGAWSGAGVNGNGVAQAGMGVDAADFDGDGRPDVLVTTFAQDSASIYHNDGDLAFRDVSASIGLKAITYQALKWGCAFFDADHDADVDVVIANGHIYPQVDQAPELNESYRQLPFLLRNDKGRLTDVSRDAGPGMQIAVSGRGLAVGDYDDDGDLDLLVTAMDAPPLLLRNDTPRSGHWLKLRLLNRHGSPAIGTRAIFTAGGKAQHREIRSGSSHQSQNALELHCGLGPSATVDHVEIVWPGGRKTVLDHVEADRTVTVREP</sequence>
<dbReference type="Gene3D" id="2.130.10.130">
    <property type="entry name" value="Integrin alpha, N-terminal"/>
    <property type="match status" value="1"/>
</dbReference>
<proteinExistence type="predicted"/>
<name>A0A1U7CTZ8_9BACT</name>
<gene>
    <name evidence="4" type="ORF">BSF38_03941</name>
</gene>
<accession>A0A1U7CTZ8</accession>
<dbReference type="Pfam" id="PF13517">
    <property type="entry name" value="FG-GAP_3"/>
    <property type="match status" value="2"/>
</dbReference>
<evidence type="ECO:0000313" key="5">
    <source>
        <dbReference type="Proteomes" id="UP000186309"/>
    </source>
</evidence>
<dbReference type="EMBL" id="CP019082">
    <property type="protein sequence ID" value="APW62402.1"/>
    <property type="molecule type" value="Genomic_DNA"/>
</dbReference>
<dbReference type="InterPro" id="IPR013517">
    <property type="entry name" value="FG-GAP"/>
</dbReference>
<keyword evidence="5" id="KW-1185">Reference proteome</keyword>
<organism evidence="4 5">
    <name type="scientific">Paludisphaera borealis</name>
    <dbReference type="NCBI Taxonomy" id="1387353"/>
    <lineage>
        <taxon>Bacteria</taxon>
        <taxon>Pseudomonadati</taxon>
        <taxon>Planctomycetota</taxon>
        <taxon>Planctomycetia</taxon>
        <taxon>Isosphaerales</taxon>
        <taxon>Isosphaeraceae</taxon>
        <taxon>Paludisphaera</taxon>
    </lineage>
</organism>
<dbReference type="InterPro" id="IPR011519">
    <property type="entry name" value="UnbV_ASPIC"/>
</dbReference>
<evidence type="ECO:0000256" key="1">
    <source>
        <dbReference type="ARBA" id="ARBA00022729"/>
    </source>
</evidence>
<dbReference type="KEGG" id="pbor:BSF38_03941"/>
<dbReference type="Pfam" id="PF07593">
    <property type="entry name" value="UnbV_ASPIC"/>
    <property type="match status" value="1"/>
</dbReference>
<dbReference type="AlphaFoldDB" id="A0A1U7CTZ8"/>
<feature type="chain" id="PRO_5013069685" description="ASPIC/UnbV domain-containing protein" evidence="2">
    <location>
        <begin position="25"/>
        <end position="575"/>
    </location>
</feature>
<protein>
    <recommendedName>
        <fullName evidence="3">ASPIC/UnbV domain-containing protein</fullName>
    </recommendedName>
</protein>
<evidence type="ECO:0000259" key="3">
    <source>
        <dbReference type="Pfam" id="PF07593"/>
    </source>
</evidence>
<dbReference type="InterPro" id="IPR027039">
    <property type="entry name" value="Crtac1"/>
</dbReference>
<dbReference type="OrthoDB" id="5287961at2"/>
<feature type="signal peptide" evidence="2">
    <location>
        <begin position="1"/>
        <end position="24"/>
    </location>
</feature>
<dbReference type="InterPro" id="IPR028994">
    <property type="entry name" value="Integrin_alpha_N"/>
</dbReference>
<dbReference type="SUPFAM" id="SSF69318">
    <property type="entry name" value="Integrin alpha N-terminal domain"/>
    <property type="match status" value="1"/>
</dbReference>